<dbReference type="PANTHER" id="PTHR45947:SF3">
    <property type="entry name" value="SULFOQUINOVOSYL TRANSFERASE SQD2"/>
    <property type="match status" value="1"/>
</dbReference>
<dbReference type="SUPFAM" id="SSF53756">
    <property type="entry name" value="UDP-Glycosyltransferase/glycogen phosphorylase"/>
    <property type="match status" value="1"/>
</dbReference>
<dbReference type="RefSeq" id="WP_416085106.1">
    <property type="nucleotide sequence ID" value="NZ_JBNAUB010000004.1"/>
</dbReference>
<accession>A0A2J6WFY8</accession>
<dbReference type="InterPro" id="IPR050194">
    <property type="entry name" value="Glycosyltransferase_grp1"/>
</dbReference>
<evidence type="ECO:0000313" key="1">
    <source>
        <dbReference type="EMBL" id="PMP68842.1"/>
    </source>
</evidence>
<comment type="caution">
    <text evidence="1">The sequence shown here is derived from an EMBL/GenBank/DDBJ whole genome shotgun (WGS) entry which is preliminary data.</text>
</comment>
<dbReference type="AlphaFoldDB" id="A0A2J6WFY8"/>
<reference evidence="1 2" key="1">
    <citation type="submission" date="2018-01" db="EMBL/GenBank/DDBJ databases">
        <title>Metagenomic assembled genomes from two thermal pools in the Uzon Caldera, Kamchatka, Russia.</title>
        <authorList>
            <person name="Wilkins L."/>
            <person name="Ettinger C."/>
        </authorList>
    </citation>
    <scope>NUCLEOTIDE SEQUENCE [LARGE SCALE GENOMIC DNA]</scope>
    <source>
        <strain evidence="1">ZAV-07</strain>
    </source>
</reference>
<dbReference type="PANTHER" id="PTHR45947">
    <property type="entry name" value="SULFOQUINOVOSYL TRANSFERASE SQD2"/>
    <property type="match status" value="1"/>
</dbReference>
<evidence type="ECO:0000313" key="2">
    <source>
        <dbReference type="Proteomes" id="UP000237040"/>
    </source>
</evidence>
<dbReference type="Gene3D" id="3.40.50.2000">
    <property type="entry name" value="Glycogen Phosphorylase B"/>
    <property type="match status" value="1"/>
</dbReference>
<organism evidence="1 2">
    <name type="scientific">Caldisericum exile</name>
    <dbReference type="NCBI Taxonomy" id="693075"/>
    <lineage>
        <taxon>Bacteria</taxon>
        <taxon>Pseudomonadati</taxon>
        <taxon>Caldisericota/Cryosericota group</taxon>
        <taxon>Caldisericota</taxon>
        <taxon>Caldisericia</taxon>
        <taxon>Caldisericales</taxon>
        <taxon>Caldisericaceae</taxon>
        <taxon>Caldisericum</taxon>
    </lineage>
</organism>
<dbReference type="GO" id="GO:0016758">
    <property type="term" value="F:hexosyltransferase activity"/>
    <property type="evidence" value="ECO:0007669"/>
    <property type="project" value="TreeGrafter"/>
</dbReference>
<evidence type="ECO:0008006" key="3">
    <source>
        <dbReference type="Google" id="ProtNLM"/>
    </source>
</evidence>
<dbReference type="EMBL" id="PNIL01000005">
    <property type="protein sequence ID" value="PMP68842.1"/>
    <property type="molecule type" value="Genomic_DNA"/>
</dbReference>
<dbReference type="Gene3D" id="3.40.50.11010">
    <property type="match status" value="1"/>
</dbReference>
<dbReference type="Proteomes" id="UP000237040">
    <property type="component" value="Unassembled WGS sequence"/>
</dbReference>
<protein>
    <recommendedName>
        <fullName evidence="3">Glycosyltransferase</fullName>
    </recommendedName>
</protein>
<dbReference type="Pfam" id="PF13692">
    <property type="entry name" value="Glyco_trans_1_4"/>
    <property type="match status" value="1"/>
</dbReference>
<gene>
    <name evidence="1" type="ORF">C0189_00340</name>
</gene>
<name>A0A2J6WFY8_9BACT</name>
<sequence length="369" mass="42618">MTKDVLFLSSNRYGDFPSRKTRFSKYLSENGFRVVYVDSPHTYLAYLKKDFKVEKIRLEKVSENFYVLRTFPILPFFKKYPLFNKLDEEIYFRIITSYLNEISFKPNLVFTYIPFFPQALKRFGAKVIYDCVDDHASFGGLINPQFVNELERRTVKISDVVITTGNSLLKEKLTAFGKAPIQIPNGVDYALFSKWLEIKDALKIKKQIVYVGAISSWFDLELIKFLSEHLSDFEILLIGFTSVDISALLTGKNIKFLGKLTQESFAPILWESSVAIIPFKLNDLTKKIDPLKAYEYLASGLPVVSTPVGNVSSLPIYVAQTKEEFLRKVELAISEDSIEKRVKRAIYAKEFSWENRNRQILDIVEELIH</sequence>
<proteinExistence type="predicted"/>